<sequence>MPMMTDRRHSCGGHFFKTRLPPFLPSGCFPIIYRLSQPVNQWKVCAVTSRQGKVREARSKPAAARIVPFHAGASTCRNNT</sequence>
<dbReference type="HOGENOM" id="CLU_2595224_0_0_10"/>
<evidence type="ECO:0000313" key="2">
    <source>
        <dbReference type="Proteomes" id="UP000003741"/>
    </source>
</evidence>
<dbReference type="RefSeq" id="WP_007219660.1">
    <property type="nucleotide sequence ID" value="NZ_JH724093.1"/>
</dbReference>
<evidence type="ECO:0000313" key="1">
    <source>
        <dbReference type="EMBL" id="EIY17273.1"/>
    </source>
</evidence>
<feature type="non-terminal residue" evidence="1">
    <location>
        <position position="80"/>
    </location>
</feature>
<name>I9PLZ1_9BACE</name>
<comment type="caution">
    <text evidence="1">The sequence shown here is derived from an EMBL/GenBank/DDBJ whole genome shotgun (WGS) entry which is preliminary data.</text>
</comment>
<keyword evidence="2" id="KW-1185">Reference proteome</keyword>
<accession>I9PLZ1</accession>
<dbReference type="EMBL" id="AGXG01000152">
    <property type="protein sequence ID" value="EIY17273.1"/>
    <property type="molecule type" value="Genomic_DNA"/>
</dbReference>
<organism evidence="1 2">
    <name type="scientific">Bacteroides cellulosilyticus CL02T12C19</name>
    <dbReference type="NCBI Taxonomy" id="997874"/>
    <lineage>
        <taxon>Bacteria</taxon>
        <taxon>Pseudomonadati</taxon>
        <taxon>Bacteroidota</taxon>
        <taxon>Bacteroidia</taxon>
        <taxon>Bacteroidales</taxon>
        <taxon>Bacteroidaceae</taxon>
        <taxon>Bacteroides</taxon>
    </lineage>
</organism>
<dbReference type="Proteomes" id="UP000003741">
    <property type="component" value="Unassembled WGS sequence"/>
</dbReference>
<gene>
    <name evidence="1" type="ORF">HMPREF1062_06054</name>
</gene>
<proteinExistence type="predicted"/>
<dbReference type="AlphaFoldDB" id="I9PLZ1"/>
<reference evidence="1 2" key="1">
    <citation type="submission" date="2012-02" db="EMBL/GenBank/DDBJ databases">
        <title>The Genome Sequence of Bacteroides cellulosilyticus CL02T12C19.</title>
        <authorList>
            <consortium name="The Broad Institute Genome Sequencing Platform"/>
            <person name="Earl A."/>
            <person name="Ward D."/>
            <person name="Feldgarden M."/>
            <person name="Gevers D."/>
            <person name="Zitomersky N.L."/>
            <person name="Coyne M.J."/>
            <person name="Comstock L.E."/>
            <person name="Young S.K."/>
            <person name="Zeng Q."/>
            <person name="Gargeya S."/>
            <person name="Fitzgerald M."/>
            <person name="Haas B."/>
            <person name="Abouelleil A."/>
            <person name="Alvarado L."/>
            <person name="Arachchi H.M."/>
            <person name="Berlin A."/>
            <person name="Chapman S.B."/>
            <person name="Gearin G."/>
            <person name="Goldberg J."/>
            <person name="Griggs A."/>
            <person name="Gujja S."/>
            <person name="Hansen M."/>
            <person name="Heiman D."/>
            <person name="Howarth C."/>
            <person name="Larimer J."/>
            <person name="Lui A."/>
            <person name="MacDonald P.J.P."/>
            <person name="McCowen C."/>
            <person name="Montmayeur A."/>
            <person name="Murphy C."/>
            <person name="Neiman D."/>
            <person name="Pearson M."/>
            <person name="Priest M."/>
            <person name="Roberts A."/>
            <person name="Saif S."/>
            <person name="Shea T."/>
            <person name="Sisk P."/>
            <person name="Stolte C."/>
            <person name="Sykes S."/>
            <person name="Wortman J."/>
            <person name="Nusbaum C."/>
            <person name="Birren B."/>
        </authorList>
    </citation>
    <scope>NUCLEOTIDE SEQUENCE [LARGE SCALE GENOMIC DNA]</scope>
    <source>
        <strain evidence="1 2">CL02T12C19</strain>
    </source>
</reference>
<protein>
    <submittedName>
        <fullName evidence="1">Uncharacterized protein</fullName>
    </submittedName>
</protein>